<dbReference type="EMBL" id="AKHW03002747">
    <property type="protein sequence ID" value="KYO37340.1"/>
    <property type="molecule type" value="Genomic_DNA"/>
</dbReference>
<feature type="region of interest" description="Disordered" evidence="1">
    <location>
        <begin position="77"/>
        <end position="96"/>
    </location>
</feature>
<name>A0A151NKQ3_ALLMI</name>
<comment type="caution">
    <text evidence="2">The sequence shown here is derived from an EMBL/GenBank/DDBJ whole genome shotgun (WGS) entry which is preliminary data.</text>
</comment>
<gene>
    <name evidence="2" type="ORF">Y1Q_0016223</name>
</gene>
<keyword evidence="3" id="KW-1185">Reference proteome</keyword>
<evidence type="ECO:0000313" key="3">
    <source>
        <dbReference type="Proteomes" id="UP000050525"/>
    </source>
</evidence>
<reference evidence="2 3" key="1">
    <citation type="journal article" date="2012" name="Genome Biol.">
        <title>Sequencing three crocodilian genomes to illuminate the evolution of archosaurs and amniotes.</title>
        <authorList>
            <person name="St John J.A."/>
            <person name="Braun E.L."/>
            <person name="Isberg S.R."/>
            <person name="Miles L.G."/>
            <person name="Chong A.Y."/>
            <person name="Gongora J."/>
            <person name="Dalzell P."/>
            <person name="Moran C."/>
            <person name="Bed'hom B."/>
            <person name="Abzhanov A."/>
            <person name="Burgess S.C."/>
            <person name="Cooksey A.M."/>
            <person name="Castoe T.A."/>
            <person name="Crawford N.G."/>
            <person name="Densmore L.D."/>
            <person name="Drew J.C."/>
            <person name="Edwards S.V."/>
            <person name="Faircloth B.C."/>
            <person name="Fujita M.K."/>
            <person name="Greenwold M.J."/>
            <person name="Hoffmann F.G."/>
            <person name="Howard J.M."/>
            <person name="Iguchi T."/>
            <person name="Janes D.E."/>
            <person name="Khan S.Y."/>
            <person name="Kohno S."/>
            <person name="de Koning A.J."/>
            <person name="Lance S.L."/>
            <person name="McCarthy F.M."/>
            <person name="McCormack J.E."/>
            <person name="Merchant M.E."/>
            <person name="Peterson D.G."/>
            <person name="Pollock D.D."/>
            <person name="Pourmand N."/>
            <person name="Raney B.J."/>
            <person name="Roessler K.A."/>
            <person name="Sanford J.R."/>
            <person name="Sawyer R.H."/>
            <person name="Schmidt C.J."/>
            <person name="Triplett E.W."/>
            <person name="Tuberville T.D."/>
            <person name="Venegas-Anaya M."/>
            <person name="Howard J.T."/>
            <person name="Jarvis E.D."/>
            <person name="Guillette L.J.Jr."/>
            <person name="Glenn T.C."/>
            <person name="Green R.E."/>
            <person name="Ray D.A."/>
        </authorList>
    </citation>
    <scope>NUCLEOTIDE SEQUENCE [LARGE SCALE GENOMIC DNA]</scope>
    <source>
        <strain evidence="2">KSC_2009_1</strain>
    </source>
</reference>
<accession>A0A151NKQ3</accession>
<evidence type="ECO:0000313" key="2">
    <source>
        <dbReference type="EMBL" id="KYO37340.1"/>
    </source>
</evidence>
<organism evidence="2 3">
    <name type="scientific">Alligator mississippiensis</name>
    <name type="common">American alligator</name>
    <dbReference type="NCBI Taxonomy" id="8496"/>
    <lineage>
        <taxon>Eukaryota</taxon>
        <taxon>Metazoa</taxon>
        <taxon>Chordata</taxon>
        <taxon>Craniata</taxon>
        <taxon>Vertebrata</taxon>
        <taxon>Euteleostomi</taxon>
        <taxon>Archelosauria</taxon>
        <taxon>Archosauria</taxon>
        <taxon>Crocodylia</taxon>
        <taxon>Alligatoridae</taxon>
        <taxon>Alligatorinae</taxon>
        <taxon>Alligator</taxon>
    </lineage>
</organism>
<protein>
    <submittedName>
        <fullName evidence="2">Uncharacterized protein</fullName>
    </submittedName>
</protein>
<sequence length="96" mass="11011">MVVLKAAVLFHPRNAWRWWQGPGRCLGKAQMQQWTVLACKRSRRGGETESQREARANEISGWHKTWEAWPTWKRIGLSPGKNQRRKLGASQSVATA</sequence>
<dbReference type="Proteomes" id="UP000050525">
    <property type="component" value="Unassembled WGS sequence"/>
</dbReference>
<dbReference type="AlphaFoldDB" id="A0A151NKQ3"/>
<proteinExistence type="predicted"/>
<evidence type="ECO:0000256" key="1">
    <source>
        <dbReference type="SAM" id="MobiDB-lite"/>
    </source>
</evidence>